<dbReference type="Proteomes" id="UP000265515">
    <property type="component" value="Unassembled WGS sequence"/>
</dbReference>
<accession>A0A388LV37</accession>
<dbReference type="OrthoDB" id="10672405at2759"/>
<evidence type="ECO:0000313" key="2">
    <source>
        <dbReference type="Proteomes" id="UP000265515"/>
    </source>
</evidence>
<protein>
    <submittedName>
        <fullName evidence="1">Uncharacterized protein</fullName>
    </submittedName>
</protein>
<sequence length="332" mass="34715">MSCGLGGVVVLDQELSTEASCVGDAESASAFGIDVEEIVVEGVVGNWVKIAEFVVNAGLAWSDIFLGEDGGDDGVVSADGEVLPVGVRAPDCEGVNHGEEFLLVGGVIHLRGRSFLLSKATGYSPGGASGVLAAIVPMEGLVLAGEFVKRVRDLRKVANERAVIVGKAEEGTELEGGLGWGVLDEGCDLRGVHTDAFSGDNMAEVFDARSDKRTFVGLGVEFLLSEDREDLLEVLKVGLEGGTEDKDVIKVDGDTNFEEVAEDVVHGRLEGSGGIGESEWHHEELVVPEPRAEGGLVGVLLANTDLVEATAKVHLGEVLGSTETIKELGNPR</sequence>
<dbReference type="AlphaFoldDB" id="A0A388LV37"/>
<proteinExistence type="predicted"/>
<evidence type="ECO:0000313" key="1">
    <source>
        <dbReference type="EMBL" id="GBG86121.1"/>
    </source>
</evidence>
<comment type="caution">
    <text evidence="1">The sequence shown here is derived from an EMBL/GenBank/DDBJ whole genome shotgun (WGS) entry which is preliminary data.</text>
</comment>
<gene>
    <name evidence="1" type="ORF">CBR_g41024</name>
</gene>
<reference evidence="1 2" key="1">
    <citation type="journal article" date="2018" name="Cell">
        <title>The Chara Genome: Secondary Complexity and Implications for Plant Terrestrialization.</title>
        <authorList>
            <person name="Nishiyama T."/>
            <person name="Sakayama H."/>
            <person name="Vries J.D."/>
            <person name="Buschmann H."/>
            <person name="Saint-Marcoux D."/>
            <person name="Ullrich K.K."/>
            <person name="Haas F.B."/>
            <person name="Vanderstraeten L."/>
            <person name="Becker D."/>
            <person name="Lang D."/>
            <person name="Vosolsobe S."/>
            <person name="Rombauts S."/>
            <person name="Wilhelmsson P.K.I."/>
            <person name="Janitza P."/>
            <person name="Kern R."/>
            <person name="Heyl A."/>
            <person name="Rumpler F."/>
            <person name="Villalobos L.I.A.C."/>
            <person name="Clay J.M."/>
            <person name="Skokan R."/>
            <person name="Toyoda A."/>
            <person name="Suzuki Y."/>
            <person name="Kagoshima H."/>
            <person name="Schijlen E."/>
            <person name="Tajeshwar N."/>
            <person name="Catarino B."/>
            <person name="Hetherington A.J."/>
            <person name="Saltykova A."/>
            <person name="Bonnot C."/>
            <person name="Breuninger H."/>
            <person name="Symeonidi A."/>
            <person name="Radhakrishnan G.V."/>
            <person name="Van Nieuwerburgh F."/>
            <person name="Deforce D."/>
            <person name="Chang C."/>
            <person name="Karol K.G."/>
            <person name="Hedrich R."/>
            <person name="Ulvskov P."/>
            <person name="Glockner G."/>
            <person name="Delwiche C.F."/>
            <person name="Petrasek J."/>
            <person name="Van de Peer Y."/>
            <person name="Friml J."/>
            <person name="Beilby M."/>
            <person name="Dolan L."/>
            <person name="Kohara Y."/>
            <person name="Sugano S."/>
            <person name="Fujiyama A."/>
            <person name="Delaux P.-M."/>
            <person name="Quint M."/>
            <person name="TheiBen G."/>
            <person name="Hagemann M."/>
            <person name="Harholt J."/>
            <person name="Dunand C."/>
            <person name="Zachgo S."/>
            <person name="Langdale J."/>
            <person name="Maumus F."/>
            <person name="Straeten D.V.D."/>
            <person name="Gould S.B."/>
            <person name="Rensing S.A."/>
        </authorList>
    </citation>
    <scope>NUCLEOTIDE SEQUENCE [LARGE SCALE GENOMIC DNA]</scope>
    <source>
        <strain evidence="1 2">S276</strain>
    </source>
</reference>
<organism evidence="1 2">
    <name type="scientific">Chara braunii</name>
    <name type="common">Braun's stonewort</name>
    <dbReference type="NCBI Taxonomy" id="69332"/>
    <lineage>
        <taxon>Eukaryota</taxon>
        <taxon>Viridiplantae</taxon>
        <taxon>Streptophyta</taxon>
        <taxon>Charophyceae</taxon>
        <taxon>Charales</taxon>
        <taxon>Characeae</taxon>
        <taxon>Chara</taxon>
    </lineage>
</organism>
<name>A0A388LV37_CHABU</name>
<feature type="unsure residue" description="D or N" evidence="1">
    <location>
        <position position="73"/>
    </location>
</feature>
<dbReference type="EMBL" id="BFEA01000549">
    <property type="protein sequence ID" value="GBG86121.1"/>
    <property type="molecule type" value="Genomic_DNA"/>
</dbReference>
<keyword evidence="2" id="KW-1185">Reference proteome</keyword>